<dbReference type="RefSeq" id="XP_045964482.1">
    <property type="nucleotide sequence ID" value="XM_046099240.1"/>
</dbReference>
<dbReference type="GeneID" id="70128132"/>
<dbReference type="EMBL" id="JAGPXC010000001">
    <property type="protein sequence ID" value="KAH6660351.1"/>
    <property type="molecule type" value="Genomic_DNA"/>
</dbReference>
<accession>A0A9P8UYH5</accession>
<feature type="region of interest" description="Disordered" evidence="1">
    <location>
        <begin position="1"/>
        <end position="20"/>
    </location>
</feature>
<organism evidence="2 3">
    <name type="scientific">Truncatella angustata</name>
    <dbReference type="NCBI Taxonomy" id="152316"/>
    <lineage>
        <taxon>Eukaryota</taxon>
        <taxon>Fungi</taxon>
        <taxon>Dikarya</taxon>
        <taxon>Ascomycota</taxon>
        <taxon>Pezizomycotina</taxon>
        <taxon>Sordariomycetes</taxon>
        <taxon>Xylariomycetidae</taxon>
        <taxon>Amphisphaeriales</taxon>
        <taxon>Sporocadaceae</taxon>
        <taxon>Truncatella</taxon>
    </lineage>
</organism>
<feature type="compositionally biased region" description="Polar residues" evidence="1">
    <location>
        <begin position="9"/>
        <end position="20"/>
    </location>
</feature>
<evidence type="ECO:0000256" key="1">
    <source>
        <dbReference type="SAM" id="MobiDB-lite"/>
    </source>
</evidence>
<evidence type="ECO:0000313" key="2">
    <source>
        <dbReference type="EMBL" id="KAH6660351.1"/>
    </source>
</evidence>
<comment type="caution">
    <text evidence="2">The sequence shown here is derived from an EMBL/GenBank/DDBJ whole genome shotgun (WGS) entry which is preliminary data.</text>
</comment>
<dbReference type="Proteomes" id="UP000758603">
    <property type="component" value="Unassembled WGS sequence"/>
</dbReference>
<protein>
    <submittedName>
        <fullName evidence="2">Uncharacterized protein</fullName>
    </submittedName>
</protein>
<reference evidence="2" key="1">
    <citation type="journal article" date="2021" name="Nat. Commun.">
        <title>Genetic determinants of endophytism in the Arabidopsis root mycobiome.</title>
        <authorList>
            <person name="Mesny F."/>
            <person name="Miyauchi S."/>
            <person name="Thiergart T."/>
            <person name="Pickel B."/>
            <person name="Atanasova L."/>
            <person name="Karlsson M."/>
            <person name="Huettel B."/>
            <person name="Barry K.W."/>
            <person name="Haridas S."/>
            <person name="Chen C."/>
            <person name="Bauer D."/>
            <person name="Andreopoulos W."/>
            <person name="Pangilinan J."/>
            <person name="LaButti K."/>
            <person name="Riley R."/>
            <person name="Lipzen A."/>
            <person name="Clum A."/>
            <person name="Drula E."/>
            <person name="Henrissat B."/>
            <person name="Kohler A."/>
            <person name="Grigoriev I.V."/>
            <person name="Martin F.M."/>
            <person name="Hacquard S."/>
        </authorList>
    </citation>
    <scope>NUCLEOTIDE SEQUENCE</scope>
    <source>
        <strain evidence="2">MPI-SDFR-AT-0073</strain>
    </source>
</reference>
<dbReference type="AlphaFoldDB" id="A0A9P8UYH5"/>
<gene>
    <name evidence="2" type="ORF">BKA67DRAFT_530449</name>
</gene>
<evidence type="ECO:0000313" key="3">
    <source>
        <dbReference type="Proteomes" id="UP000758603"/>
    </source>
</evidence>
<keyword evidence="3" id="KW-1185">Reference proteome</keyword>
<name>A0A9P8UYH5_9PEZI</name>
<sequence>MDHNERQQDYGSNTNGHGNVSMAMTSKYLKSKMKKKLAKEQTSNYRASPDKVYIYVIAPGSQYTMFLSRQTISAASPEYLKDVLADGRETLIFCMDIASEMEAVKEALNYMFDSRGKVQTSSSFSEYRLKSPHQGPTQKWKFRDELVDSLEKSLGTLEDYATLYLVHYTFGFPKGMRNAQASLRKVLQVMELLLTKEAEQITNHDCGTIENRMHNLFERLGTPISIIYQVVGCINIDCKCSADDTHRVSNLNGLQRTKCCGYRKGEPEEITDGRRAILNIVRMFQKALQIIKQQHPNFCFESRSIWWQDAVTSNRKIPRIASNYIAPQTNLLLHKSERPLAIGSYPVFAPSGYCFFGNPGHKTQLMVFHAVKGNDNRVIEDSGRAENSETTKCSDSTKDSDNTQYCECSKDSDNTQYSIAEAARTLDTRASRHFWIIIDYETSSYTVAILDACDEENEDNKDFTEALRCFLGDVSPGSTLEVGRFAIPSGEGSVARSG</sequence>
<proteinExistence type="predicted"/>